<organism evidence="1 2">
    <name type="scientific">Necator americanus</name>
    <name type="common">Human hookworm</name>
    <dbReference type="NCBI Taxonomy" id="51031"/>
    <lineage>
        <taxon>Eukaryota</taxon>
        <taxon>Metazoa</taxon>
        <taxon>Ecdysozoa</taxon>
        <taxon>Nematoda</taxon>
        <taxon>Chromadorea</taxon>
        <taxon>Rhabditida</taxon>
        <taxon>Rhabditina</taxon>
        <taxon>Rhabditomorpha</taxon>
        <taxon>Strongyloidea</taxon>
        <taxon>Ancylostomatidae</taxon>
        <taxon>Bunostominae</taxon>
        <taxon>Necator</taxon>
    </lineage>
</organism>
<name>A0ABR1E5C6_NECAM</name>
<evidence type="ECO:0000313" key="2">
    <source>
        <dbReference type="Proteomes" id="UP001303046"/>
    </source>
</evidence>
<proteinExistence type="predicted"/>
<keyword evidence="2" id="KW-1185">Reference proteome</keyword>
<sequence>MPLCLTYIDLKKAFDSLVTEVFVEVLDHQGSEQSVNHKEIRNFENCRVTSRPHFCHSTRMSSLTRREGSERDTIPPEISRATLEWSMQKLEWDDTGVKVGDQQLLHLRFADDIYRQSSGANAGRIR</sequence>
<accession>A0ABR1E5C6</accession>
<evidence type="ECO:0008006" key="3">
    <source>
        <dbReference type="Google" id="ProtNLM"/>
    </source>
</evidence>
<evidence type="ECO:0000313" key="1">
    <source>
        <dbReference type="EMBL" id="KAK6757851.1"/>
    </source>
</evidence>
<reference evidence="1 2" key="1">
    <citation type="submission" date="2023-08" db="EMBL/GenBank/DDBJ databases">
        <title>A Necator americanus chromosomal reference genome.</title>
        <authorList>
            <person name="Ilik V."/>
            <person name="Petrzelkova K.J."/>
            <person name="Pardy F."/>
            <person name="Fuh T."/>
            <person name="Niatou-Singa F.S."/>
            <person name="Gouil Q."/>
            <person name="Baker L."/>
            <person name="Ritchie M.E."/>
            <person name="Jex A.R."/>
            <person name="Gazzola D."/>
            <person name="Li H."/>
            <person name="Toshio Fujiwara R."/>
            <person name="Zhan B."/>
            <person name="Aroian R.V."/>
            <person name="Pafco B."/>
            <person name="Schwarz E.M."/>
        </authorList>
    </citation>
    <scope>NUCLEOTIDE SEQUENCE [LARGE SCALE GENOMIC DNA]</scope>
    <source>
        <strain evidence="1 2">Aroian</strain>
        <tissue evidence="1">Whole animal</tissue>
    </source>
</reference>
<protein>
    <recommendedName>
        <fullName evidence="3">Reverse transcriptase domain-containing protein</fullName>
    </recommendedName>
</protein>
<gene>
    <name evidence="1" type="primary">Necator_chrV.g20376</name>
    <name evidence="1" type="ORF">RB195_015584</name>
</gene>
<dbReference type="Proteomes" id="UP001303046">
    <property type="component" value="Unassembled WGS sequence"/>
</dbReference>
<comment type="caution">
    <text evidence="1">The sequence shown here is derived from an EMBL/GenBank/DDBJ whole genome shotgun (WGS) entry which is preliminary data.</text>
</comment>
<dbReference type="EMBL" id="JAVFWL010000005">
    <property type="protein sequence ID" value="KAK6757851.1"/>
    <property type="molecule type" value="Genomic_DNA"/>
</dbReference>